<evidence type="ECO:0000313" key="2">
    <source>
        <dbReference type="EMBL" id="QBK87641.1"/>
    </source>
</evidence>
<reference evidence="2" key="1">
    <citation type="journal article" date="2019" name="MBio">
        <title>Virus Genomes from Deep Sea Sediments Expand the Ocean Megavirome and Support Independent Origins of Viral Gigantism.</title>
        <authorList>
            <person name="Backstrom D."/>
            <person name="Yutin N."/>
            <person name="Jorgensen S.L."/>
            <person name="Dharamshi J."/>
            <person name="Homa F."/>
            <person name="Zaremba-Niedwiedzka K."/>
            <person name="Spang A."/>
            <person name="Wolf Y.I."/>
            <person name="Koonin E.V."/>
            <person name="Ettema T.J."/>
        </authorList>
    </citation>
    <scope>NUCLEOTIDE SEQUENCE</scope>
</reference>
<protein>
    <recommendedName>
        <fullName evidence="1">DUF2828 domain-containing protein</fullName>
    </recommendedName>
</protein>
<evidence type="ECO:0000259" key="1">
    <source>
        <dbReference type="Pfam" id="PF11443"/>
    </source>
</evidence>
<gene>
    <name evidence="2" type="ORF">LCMAC201_05540</name>
</gene>
<dbReference type="InterPro" id="IPR058580">
    <property type="entry name" value="DUF2828"/>
</dbReference>
<dbReference type="PANTHER" id="PTHR31373:SF27">
    <property type="entry name" value="TROVE DOMAIN-CONTAINING PROTEIN"/>
    <property type="match status" value="1"/>
</dbReference>
<accession>A0A481YXK3</accession>
<proteinExistence type="predicted"/>
<sequence length="297" mass="35047">MEEFYLIDQSDQSDQSAYIGWAEDIFSSRHCKTSVLLERSWKKSPFDTLRLLFYLRDCRGGKGTRYQFYRSVKWFMENHPDQFLLNFKLILQFGYWKDLLNIWDSGSELLRAYIIYFFCQELKKDYQCIALSNSTLDASLRSAKLYERAAEPLVPKPAFSETDGFLRGKRFAFPESGAQPRINDRISLAAKWAPTEKGAADRQWGFVGLFCDQLGWSRKLYRQRISELRNKLTVTERLASDRRWGEIDFPAIPTKSRMVFHNTLKKHCGKRYQKWCASNEIHSRPQFINTYSEIRLV</sequence>
<organism evidence="2">
    <name type="scientific">Marseillevirus LCMAC201</name>
    <dbReference type="NCBI Taxonomy" id="2506605"/>
    <lineage>
        <taxon>Viruses</taxon>
        <taxon>Varidnaviria</taxon>
        <taxon>Bamfordvirae</taxon>
        <taxon>Nucleocytoviricota</taxon>
        <taxon>Megaviricetes</taxon>
        <taxon>Pimascovirales</taxon>
        <taxon>Pimascovirales incertae sedis</taxon>
        <taxon>Marseilleviridae</taxon>
    </lineage>
</organism>
<dbReference type="PANTHER" id="PTHR31373">
    <property type="entry name" value="OS06G0652100 PROTEIN"/>
    <property type="match status" value="1"/>
</dbReference>
<feature type="domain" description="DUF2828" evidence="1">
    <location>
        <begin position="33"/>
        <end position="102"/>
    </location>
</feature>
<dbReference type="EMBL" id="MK500365">
    <property type="protein sequence ID" value="QBK87641.1"/>
    <property type="molecule type" value="Genomic_DNA"/>
</dbReference>
<name>A0A481YXK3_9VIRU</name>
<dbReference type="InterPro" id="IPR011205">
    <property type="entry name" value="UCP015417_vWA"/>
</dbReference>
<dbReference type="Pfam" id="PF11443">
    <property type="entry name" value="DUF2828"/>
    <property type="match status" value="1"/>
</dbReference>